<dbReference type="EMBL" id="JAAOZC010000004">
    <property type="protein sequence ID" value="NIJ08380.1"/>
    <property type="molecule type" value="Genomic_DNA"/>
</dbReference>
<dbReference type="RefSeq" id="WP_167073213.1">
    <property type="nucleotide sequence ID" value="NZ_JAAOZC010000004.1"/>
</dbReference>
<accession>A0ABX0TX69</accession>
<evidence type="ECO:0000313" key="2">
    <source>
        <dbReference type="EMBL" id="NIJ08380.1"/>
    </source>
</evidence>
<evidence type="ECO:0000256" key="1">
    <source>
        <dbReference type="SAM" id="MobiDB-lite"/>
    </source>
</evidence>
<keyword evidence="3" id="KW-1185">Reference proteome</keyword>
<name>A0ABX0TX69_9SPHN</name>
<gene>
    <name evidence="2" type="ORF">FHS31_001997</name>
</gene>
<sequence length="63" mass="6616">MHRRTAEKAGAGSDQAEAAAAPEPRHHAAPPPFVAGVTVSDPGTRSRPKLCKDLKGLFTPCPR</sequence>
<feature type="region of interest" description="Disordered" evidence="1">
    <location>
        <begin position="1"/>
        <end position="49"/>
    </location>
</feature>
<reference evidence="2 3" key="1">
    <citation type="submission" date="2020-03" db="EMBL/GenBank/DDBJ databases">
        <title>Genomic Encyclopedia of Type Strains, Phase III (KMG-III): the genomes of soil and plant-associated and newly described type strains.</title>
        <authorList>
            <person name="Whitman W."/>
        </authorList>
    </citation>
    <scope>NUCLEOTIDE SEQUENCE [LARGE SCALE GENOMIC DNA]</scope>
    <source>
        <strain evidence="2 3">CECT 8804</strain>
    </source>
</reference>
<comment type="caution">
    <text evidence="2">The sequence shown here is derived from an EMBL/GenBank/DDBJ whole genome shotgun (WGS) entry which is preliminary data.</text>
</comment>
<proteinExistence type="predicted"/>
<evidence type="ECO:0000313" key="3">
    <source>
        <dbReference type="Proteomes" id="UP000727456"/>
    </source>
</evidence>
<dbReference type="Proteomes" id="UP000727456">
    <property type="component" value="Unassembled WGS sequence"/>
</dbReference>
<organism evidence="2 3">
    <name type="scientific">Sphingomonas vulcanisoli</name>
    <dbReference type="NCBI Taxonomy" id="1658060"/>
    <lineage>
        <taxon>Bacteria</taxon>
        <taxon>Pseudomonadati</taxon>
        <taxon>Pseudomonadota</taxon>
        <taxon>Alphaproteobacteria</taxon>
        <taxon>Sphingomonadales</taxon>
        <taxon>Sphingomonadaceae</taxon>
        <taxon>Sphingomonas</taxon>
    </lineage>
</organism>
<protein>
    <submittedName>
        <fullName evidence="2">Uncharacterized protein</fullName>
    </submittedName>
</protein>